<evidence type="ECO:0000256" key="7">
    <source>
        <dbReference type="ARBA" id="ARBA00022529"/>
    </source>
</evidence>
<evidence type="ECO:0000256" key="6">
    <source>
        <dbReference type="ARBA" id="ARBA00022525"/>
    </source>
</evidence>
<dbReference type="SMART" id="SM00701">
    <property type="entry name" value="PGRP"/>
    <property type="match status" value="1"/>
</dbReference>
<dbReference type="PANTHER" id="PTHR11022">
    <property type="entry name" value="PEPTIDOGLYCAN RECOGNITION PROTEIN"/>
    <property type="match status" value="1"/>
</dbReference>
<evidence type="ECO:0000256" key="9">
    <source>
        <dbReference type="ARBA" id="ARBA00022859"/>
    </source>
</evidence>
<dbReference type="SMART" id="SM00644">
    <property type="entry name" value="Ami_2"/>
    <property type="match status" value="1"/>
</dbReference>
<evidence type="ECO:0000256" key="10">
    <source>
        <dbReference type="ARBA" id="ARBA00023022"/>
    </source>
</evidence>
<evidence type="ECO:0000256" key="12">
    <source>
        <dbReference type="SAM" id="SignalP"/>
    </source>
</evidence>
<dbReference type="GO" id="GO:0005576">
    <property type="term" value="C:extracellular region"/>
    <property type="evidence" value="ECO:0007669"/>
    <property type="project" value="UniProtKB-SubCell"/>
</dbReference>
<dbReference type="Pfam" id="PF01510">
    <property type="entry name" value="Amidase_2"/>
    <property type="match status" value="1"/>
</dbReference>
<accession>A0A4W2GTC1</accession>
<evidence type="ECO:0000256" key="3">
    <source>
        <dbReference type="ARBA" id="ARBA00007553"/>
    </source>
</evidence>
<dbReference type="CDD" id="cd06583">
    <property type="entry name" value="PGRP"/>
    <property type="match status" value="1"/>
</dbReference>
<evidence type="ECO:0000313" key="16">
    <source>
        <dbReference type="Proteomes" id="UP000314981"/>
    </source>
</evidence>
<organism evidence="15 17">
    <name type="scientific">Bos indicus x Bos taurus</name>
    <name type="common">Hybrid cattle</name>
    <dbReference type="NCBI Taxonomy" id="30522"/>
    <lineage>
        <taxon>Eukaryota</taxon>
        <taxon>Metazoa</taxon>
        <taxon>Chordata</taxon>
        <taxon>Craniata</taxon>
        <taxon>Vertebrata</taxon>
        <taxon>Euteleostomi</taxon>
        <taxon>Mammalia</taxon>
        <taxon>Eutheria</taxon>
        <taxon>Laurasiatheria</taxon>
        <taxon>Artiodactyla</taxon>
        <taxon>Ruminantia</taxon>
        <taxon>Pecora</taxon>
        <taxon>Bovidae</taxon>
        <taxon>Bovinae</taxon>
        <taxon>Bos</taxon>
    </lineage>
</organism>
<dbReference type="GO" id="GO:0008745">
    <property type="term" value="F:N-acetylmuramoyl-L-alanine amidase activity"/>
    <property type="evidence" value="ECO:0007669"/>
    <property type="project" value="InterPro"/>
</dbReference>
<keyword evidence="11" id="KW-0873">Pyrrolidone carboxylic acid</keyword>
<reference evidence="16 17" key="1">
    <citation type="submission" date="2018-11" db="EMBL/GenBank/DDBJ databases">
        <title>Haplotype-resolved cattle genomes.</title>
        <authorList>
            <person name="Low W.Y."/>
            <person name="Tearle R."/>
            <person name="Bickhart D.M."/>
            <person name="Rosen B.D."/>
            <person name="Koren S."/>
            <person name="Rhie A."/>
            <person name="Hiendleder S."/>
            <person name="Phillippy A.M."/>
            <person name="Smith T.P.L."/>
            <person name="Williams J.L."/>
        </authorList>
    </citation>
    <scope>NUCLEOTIDE SEQUENCE [LARGE SCALE GENOMIC DNA]</scope>
</reference>
<name>A0A4W2GTC1_BOBOX</name>
<evidence type="ECO:0000259" key="14">
    <source>
        <dbReference type="SMART" id="SM00701"/>
    </source>
</evidence>
<dbReference type="FunFam" id="3.40.80.10:FF:000001">
    <property type="entry name" value="Peptidoglycan recognition protein 1"/>
    <property type="match status" value="1"/>
</dbReference>
<comment type="subcellular location">
    <subcellularLocation>
        <location evidence="1">Cytoplasmic granule</location>
    </subcellularLocation>
    <subcellularLocation>
        <location evidence="2">Secreted</location>
    </subcellularLocation>
</comment>
<feature type="signal peptide" evidence="12">
    <location>
        <begin position="1"/>
        <end position="21"/>
    </location>
</feature>
<dbReference type="PANTHER" id="PTHR11022:SF58">
    <property type="entry name" value="PEPTIDOGLYCAN RECOGNITION PROTEIN 1"/>
    <property type="match status" value="1"/>
</dbReference>
<feature type="domain" description="Peptidoglycan recognition protein family" evidence="14">
    <location>
        <begin position="25"/>
        <end position="155"/>
    </location>
</feature>
<dbReference type="GO" id="GO:0031640">
    <property type="term" value="P:killing of cells of another organism"/>
    <property type="evidence" value="ECO:0007669"/>
    <property type="project" value="UniProtKB-KW"/>
</dbReference>
<feature type="domain" description="N-acetylmuramoyl-L-alanine amidase" evidence="13">
    <location>
        <begin position="37"/>
        <end position="167"/>
    </location>
</feature>
<evidence type="ECO:0000256" key="1">
    <source>
        <dbReference type="ARBA" id="ARBA00004463"/>
    </source>
</evidence>
<evidence type="ECO:0000313" key="17">
    <source>
        <dbReference type="Proteomes" id="UP000429181"/>
    </source>
</evidence>
<keyword evidence="7" id="KW-0929">Antimicrobial</keyword>
<keyword evidence="10" id="KW-0044">Antibiotic</keyword>
<dbReference type="GO" id="GO:0050832">
    <property type="term" value="P:defense response to fungus"/>
    <property type="evidence" value="ECO:0007669"/>
    <property type="project" value="UniProtKB-KW"/>
</dbReference>
<evidence type="ECO:0000259" key="13">
    <source>
        <dbReference type="SMART" id="SM00644"/>
    </source>
</evidence>
<dbReference type="GO" id="GO:0042834">
    <property type="term" value="F:peptidoglycan binding"/>
    <property type="evidence" value="ECO:0007669"/>
    <property type="project" value="TreeGrafter"/>
</dbReference>
<sequence>MSRRYTPLAWVLLALLGLGAAQDCGSIVSRGKWGALASKCSQRLRQPVRYVVVSHTAGSVCNTPASCQRQAQNVQYYHVRERGWCDVGYNFLIGEDGLVYEGRGWNTLGAHSGPTWNPIAIGISFMGNYMRKCPAISEGADMGSGGWHFVLRPGWEALPPTTSLTSGVILFLSLVSSFG</sequence>
<protein>
    <recommendedName>
        <fullName evidence="5">Peptidoglycan recognition protein 1</fullName>
    </recommendedName>
</protein>
<dbReference type="Proteomes" id="UP000429181">
    <property type="component" value="Chromosome 18"/>
</dbReference>
<evidence type="ECO:0000256" key="2">
    <source>
        <dbReference type="ARBA" id="ARBA00004613"/>
    </source>
</evidence>
<dbReference type="InterPro" id="IPR006619">
    <property type="entry name" value="PGRP_domain_met/bac"/>
</dbReference>
<dbReference type="GO" id="GO:0008270">
    <property type="term" value="F:zinc ion binding"/>
    <property type="evidence" value="ECO:0007669"/>
    <property type="project" value="InterPro"/>
</dbReference>
<keyword evidence="8" id="KW-0295">Fungicide</keyword>
<dbReference type="GO" id="GO:0016045">
    <property type="term" value="P:detection of bacterium"/>
    <property type="evidence" value="ECO:0007669"/>
    <property type="project" value="TreeGrafter"/>
</dbReference>
<evidence type="ECO:0000256" key="4">
    <source>
        <dbReference type="ARBA" id="ARBA00011748"/>
    </source>
</evidence>
<dbReference type="Ensembl" id="ENSBIXT00005050389.1">
    <property type="protein sequence ID" value="ENSBIXP00005020551.1"/>
    <property type="gene ID" value="ENSBIXG00005023625.1"/>
</dbReference>
<dbReference type="GO" id="GO:0050830">
    <property type="term" value="P:defense response to Gram-positive bacterium"/>
    <property type="evidence" value="ECO:0007669"/>
    <property type="project" value="TreeGrafter"/>
</dbReference>
<keyword evidence="6" id="KW-0964">Secreted</keyword>
<evidence type="ECO:0000313" key="15">
    <source>
        <dbReference type="Ensembl" id="ENSBIXP00005020551.1"/>
    </source>
</evidence>
<dbReference type="GO" id="GO:0009253">
    <property type="term" value="P:peptidoglycan catabolic process"/>
    <property type="evidence" value="ECO:0007669"/>
    <property type="project" value="InterPro"/>
</dbReference>
<keyword evidence="9" id="KW-0391">Immunity</keyword>
<dbReference type="Gene3D" id="3.40.80.10">
    <property type="entry name" value="Peptidoglycan recognition protein-like"/>
    <property type="match status" value="1"/>
</dbReference>
<feature type="chain" id="PRO_5044611702" description="Peptidoglycan recognition protein 1" evidence="12">
    <location>
        <begin position="22"/>
        <end position="179"/>
    </location>
</feature>
<dbReference type="SUPFAM" id="SSF55846">
    <property type="entry name" value="N-acetylmuramoyl-L-alanine amidase-like"/>
    <property type="match status" value="1"/>
</dbReference>
<dbReference type="AlphaFoldDB" id="A0A4W2GTC1"/>
<dbReference type="Ensembl" id="ENSBIXT00000022461.1">
    <property type="protein sequence ID" value="ENSBIXP00000012507.1"/>
    <property type="gene ID" value="ENSBIXG00000017572.1"/>
</dbReference>
<evidence type="ECO:0000256" key="5">
    <source>
        <dbReference type="ARBA" id="ARBA00018385"/>
    </source>
</evidence>
<dbReference type="Proteomes" id="UP000314981">
    <property type="component" value="Chromosome 18"/>
</dbReference>
<evidence type="ECO:0000256" key="8">
    <source>
        <dbReference type="ARBA" id="ARBA00022577"/>
    </source>
</evidence>
<dbReference type="GO" id="GO:0016019">
    <property type="term" value="F:peptidoglycan immune receptor activity"/>
    <property type="evidence" value="ECO:0007669"/>
    <property type="project" value="TreeGrafter"/>
</dbReference>
<comment type="similarity">
    <text evidence="3">Belongs to the N-acetylmuramoyl-L-alanine amidase 2 family.</text>
</comment>
<keyword evidence="12" id="KW-0732">Signal</keyword>
<keyword evidence="16" id="KW-1185">Reference proteome</keyword>
<dbReference type="InterPro" id="IPR015510">
    <property type="entry name" value="PGRP"/>
</dbReference>
<proteinExistence type="inferred from homology"/>
<gene>
    <name evidence="15" type="primary">PGLYRP1</name>
</gene>
<dbReference type="GO" id="GO:0002376">
    <property type="term" value="P:immune system process"/>
    <property type="evidence" value="ECO:0007669"/>
    <property type="project" value="UniProtKB-KW"/>
</dbReference>
<dbReference type="InterPro" id="IPR036505">
    <property type="entry name" value="Amidase/PGRP_sf"/>
</dbReference>
<reference evidence="15" key="2">
    <citation type="submission" date="2025-05" db="UniProtKB">
        <authorList>
            <consortium name="Ensembl"/>
        </authorList>
    </citation>
    <scope>IDENTIFICATION</scope>
</reference>
<dbReference type="InterPro" id="IPR002502">
    <property type="entry name" value="Amidase_domain"/>
</dbReference>
<comment type="subunit">
    <text evidence="4">Homodimer; disulfide-linked.</text>
</comment>
<evidence type="ECO:0000256" key="11">
    <source>
        <dbReference type="ARBA" id="ARBA00023283"/>
    </source>
</evidence>
<dbReference type="GeneTree" id="ENSGT00940000161006"/>